<feature type="domain" description="MyTH4" evidence="15">
    <location>
        <begin position="1014"/>
        <end position="1249"/>
    </location>
</feature>
<dbReference type="GO" id="GO:0005902">
    <property type="term" value="C:microvillus"/>
    <property type="evidence" value="ECO:0007669"/>
    <property type="project" value="UniProtKB-ARBA"/>
</dbReference>
<dbReference type="GO" id="GO:0003774">
    <property type="term" value="F:cytoskeletal motor activity"/>
    <property type="evidence" value="ECO:0007669"/>
    <property type="project" value="UniProtKB-UniRule"/>
</dbReference>
<dbReference type="GO" id="GO:0007423">
    <property type="term" value="P:sensory organ development"/>
    <property type="evidence" value="ECO:0007669"/>
    <property type="project" value="UniProtKB-ARBA"/>
</dbReference>
<dbReference type="PROSITE" id="PS50096">
    <property type="entry name" value="IQ"/>
    <property type="match status" value="3"/>
</dbReference>
<dbReference type="CDD" id="cd13198">
    <property type="entry name" value="FERM_C1_MyoVII"/>
    <property type="match status" value="1"/>
</dbReference>
<keyword evidence="3 11" id="KW-0728">SH3 domain</keyword>
<dbReference type="FunFam" id="2.30.29.30:FF:000075">
    <property type="entry name" value="unconventional myosin-VIIa"/>
    <property type="match status" value="1"/>
</dbReference>
<dbReference type="FunFam" id="2.30.29.30:FF:000079">
    <property type="entry name" value="unconventional myosin-VIIa"/>
    <property type="match status" value="1"/>
</dbReference>
<evidence type="ECO:0000256" key="9">
    <source>
        <dbReference type="ARBA" id="ARBA00023175"/>
    </source>
</evidence>
<feature type="region of interest" description="Actin-binding" evidence="12">
    <location>
        <begin position="620"/>
        <end position="642"/>
    </location>
</feature>
<evidence type="ECO:0000256" key="5">
    <source>
        <dbReference type="ARBA" id="ARBA00022737"/>
    </source>
</evidence>
<dbReference type="FunFam" id="1.20.80.10:FF:000013">
    <property type="entry name" value="Unconventional myosin-VIIa"/>
    <property type="match status" value="1"/>
</dbReference>
<dbReference type="Pfam" id="PF00612">
    <property type="entry name" value="IQ"/>
    <property type="match status" value="3"/>
</dbReference>
<evidence type="ECO:0000256" key="6">
    <source>
        <dbReference type="ARBA" id="ARBA00022741"/>
    </source>
</evidence>
<dbReference type="OrthoDB" id="6108017at2759"/>
<dbReference type="Pfam" id="PF02174">
    <property type="entry name" value="IRS"/>
    <property type="match status" value="1"/>
</dbReference>
<evidence type="ECO:0000256" key="11">
    <source>
        <dbReference type="PROSITE-ProRule" id="PRU00192"/>
    </source>
</evidence>
<dbReference type="Pfam" id="PF21989">
    <property type="entry name" value="RA_2"/>
    <property type="match status" value="2"/>
</dbReference>
<dbReference type="GO" id="GO:0005524">
    <property type="term" value="F:ATP binding"/>
    <property type="evidence" value="ECO:0007669"/>
    <property type="project" value="UniProtKB-UniRule"/>
</dbReference>
<dbReference type="EMBL" id="CAJVCH010071438">
    <property type="protein sequence ID" value="CAG7720543.1"/>
    <property type="molecule type" value="Genomic_DNA"/>
</dbReference>
<dbReference type="Proteomes" id="UP000708208">
    <property type="component" value="Unassembled WGS sequence"/>
</dbReference>
<dbReference type="InterPro" id="IPR041793">
    <property type="entry name" value="MyoVII_FERM_C1"/>
</dbReference>
<protein>
    <recommendedName>
        <fullName evidence="19">Myosin-VIIa</fullName>
    </recommendedName>
</protein>
<sequence>MKSEEPIEQQFIIVGDFIWIEPVTGREFDVAIGAKVKSAEGRRIQVRDDDGKELWLTPERRIKAMHPTSIQGVEDMISLGDLHEAGILRNLLIRYNENLIYTYTGSILVAVNPYQILPIYTAEQIKLYKDKKIGELPPHIFAIGDNSYGSMKRYGQDQCIVISGESGAGKTESTKLILQYLAAISGKHSWIEQQILEANPILEAFGNAKTIRNDNSSRFGKYIDIHFNKSGVIEGAKIEQYLLEKSRIVSQNIDERNYHVFYCMLAGLTREEKNKLQLKEASDYRYLTGGKCITCDGRDDTAEFADIRSAMKVLMFSDPEIWEVLKVLAALLHLGNIKTKAAVINNLDATEISDTSHVEQTAGLLGVNRKSLIEALTTKSIVAHGETVVSTMSREQAVDVRDAFAKGIYGRLFVWIVSKINQAIYHPRQGQVTSIGVLDIFGFENFDTNSFEQFCINYANENLQQFFVRHIFKLEQEEYNLEGISWRHIEFIDNQDALDLIAIKQLNIMSLIDEESRFPKGTDQTMLAKLHKTHHSNRNYLKPKSDINASFGFNHFAGVVFYDARGFLEKNRDTFSGDLLQLVEISTNKFLQVLFRHDISMGNETRKRAPTLSSQFKKSLDSLMKTLSNCSPYFIRCIKPNEVKKPMMFDRELCCRQLRYSGMMETIRIRRAGYPIRHTFREFVERYRFLISGIPPSHKTDCRAATSRICQAVLGKSDYQLGKTKVFLKDAHDLFLEQERDRVLTKKILILQRNIKAWFYRRKFKRMRAAAVLIQKQVRGYLQRRRYQKMRTGYMRLQAMIRSRVLAHRFKHLRGHVVGLQAACRGYLVRRQVRKKMWAVIKIQSHIRRMIAQKMYKRMKIEQKHKIEILRLREQEERELKRAGNKHWREIAEMNYRERLKALAESGKKLDDEEMRILMQKNRLIEDAAIRRDEPVDDSKLVDEMFQFLPDNASEAAPRGYTTAFGDLGADPKRIDDDIPAAQDFSPADLEDLSEYKFQKFAATYFTGNVNHQYSRRPLKSSLLPLTTPADQLAAQALWITILRFMGDLPEPRYHSMERDTTSVMSKVTATLGRNFARSKEFQELGLDNVDGYNVKQKPRSIRHKLVSLTLKRKNKLGDDVRRRLEGEDSPADSYQSWLESRPTSNLEKLHFIIGHGILRAELRDEIYCQICKQLTNNPSKSSHARGWILLSLCVGCFAPSERFVKHLRAFIREGPPGYAPYCEERLKRTFNNGTRNQPPSWLELQATKSKKPIILPITFMDGNTKNLLADSATTSRELCTQLADKIGLKDQFGFSLYIALFDKVSSLGSGNEHVMDAISQCEQYAKEQGAQERNAPWRLFFRKEIFSPWHDPTEDPVATNLIYQQVVRGIKFGEYRCDKEEDLAMIAAQQYYVDHGTDMQPEQLNTALTNYIPDFSLNNSDRALEKWAQLVTNAFRRSLHTKERTDILRVKEDIVAYAKFKWPLLFSRFYEAFRYSGPDLPKNDVILAINWTGIYVVDDQEQVLLELSFPEITQIRAEKSDKMFVQTFTLSTIRIGEEFTFQSPNSEDIQDLVEFFLDGLKRRSNFVIALQDYKPPNEGSSFLSFSKGDLIVLEDDNCGETVMTSGWCVGRCERTDERGDFPAETVYVLPTTTKPPTDILELFKTEEGGRRLISAYTNGVDTLKEKPHTLEEYSIEHFRPPPKRTISKTLTLSSARRSSRDELWRHSREPVRQPLLKKLQNKEGLVDDACFIFTSILKYMGDVPHKRSKIGNELTDQIFDAPLKQEILRDEVYCQVMKQLTDNRNKFSEERGWELMWLATGLFACSQTLLKELTQFLRTRRHPIAQDSLQRLQKTLKVGQRKYPPHQVEVEAIQHKTTQIFHKVYFPDDTDEAFEVDSSTRAKEFCQDIADRLTLRFSEGFSLFVKIADKVISVPEGDFFFDFVRHLTDWIKRARPTRDGSIPQFTYQVFFMRKLWSNTIPGKDRMADVIFHYYQELPKYLRGYHKCGKEEATKLGALIYRVRFEDDKQELQSIPQILRELVPGDLAKLQSGNDWKKTITAAYNQDSGMNVEEAKINFLKIIYRWPTFGSAFFEVKQTTDPSYPELLLIAINKQGVSLIHPQTKELLVTHPFTKISNWSSGNTYFHMTIGNLVRGSKLLCETSLGYKMDDLLTSYISLMLTNMNKQRSLRIK</sequence>
<evidence type="ECO:0000259" key="15">
    <source>
        <dbReference type="PROSITE" id="PS51016"/>
    </source>
</evidence>
<keyword evidence="10 12" id="KW-0009">Actin-binding</keyword>
<keyword evidence="18" id="KW-1185">Reference proteome</keyword>
<dbReference type="InterPro" id="IPR036106">
    <property type="entry name" value="MYSc_Myo7"/>
</dbReference>
<comment type="similarity">
    <text evidence="2 12">Belongs to the TRAFAC class myosin-kinesin ATPase superfamily. Myosin family.</text>
</comment>
<comment type="subcellular location">
    <subcellularLocation>
        <location evidence="1">Cytoplasm</location>
    </subcellularLocation>
</comment>
<dbReference type="SMART" id="SM00242">
    <property type="entry name" value="MYSc"/>
    <property type="match status" value="1"/>
</dbReference>
<evidence type="ECO:0000259" key="16">
    <source>
        <dbReference type="PROSITE" id="PS51456"/>
    </source>
</evidence>
<comment type="caution">
    <text evidence="17">The sequence shown here is derived from an EMBL/GenBank/DDBJ whole genome shotgun (WGS) entry which is preliminary data.</text>
</comment>
<name>A0A8J2NTI2_9HEXA</name>
<evidence type="ECO:0000256" key="2">
    <source>
        <dbReference type="ARBA" id="ARBA00008314"/>
    </source>
</evidence>
<evidence type="ECO:0008006" key="19">
    <source>
        <dbReference type="Google" id="ProtNLM"/>
    </source>
</evidence>
<feature type="binding site" evidence="12">
    <location>
        <begin position="164"/>
        <end position="171"/>
    </location>
    <ligand>
        <name>ATP</name>
        <dbReference type="ChEBI" id="CHEBI:30616"/>
    </ligand>
</feature>
<dbReference type="FunFam" id="1.10.10.820:FF:000001">
    <property type="entry name" value="Myosin heavy chain"/>
    <property type="match status" value="1"/>
</dbReference>
<dbReference type="InterPro" id="IPR002404">
    <property type="entry name" value="IRS_PTB"/>
</dbReference>
<dbReference type="Pfam" id="PF00373">
    <property type="entry name" value="FERM_M"/>
    <property type="match status" value="1"/>
</dbReference>
<keyword evidence="5" id="KW-0677">Repeat</keyword>
<dbReference type="PANTHER" id="PTHR22692:SF33">
    <property type="entry name" value="MYOSIN"/>
    <property type="match status" value="1"/>
</dbReference>
<keyword evidence="4" id="KW-0963">Cytoplasm</keyword>
<dbReference type="Pfam" id="PF00784">
    <property type="entry name" value="MyTH4"/>
    <property type="match status" value="2"/>
</dbReference>
<dbReference type="GO" id="GO:0007605">
    <property type="term" value="P:sensory perception of sound"/>
    <property type="evidence" value="ECO:0007669"/>
    <property type="project" value="UniProtKB-ARBA"/>
</dbReference>
<dbReference type="InterPro" id="IPR051567">
    <property type="entry name" value="Unconventional_Myosin_ATPase"/>
</dbReference>
<feature type="domain" description="FERM" evidence="14">
    <location>
        <begin position="1861"/>
        <end position="2164"/>
    </location>
</feature>
<dbReference type="FunFam" id="3.10.20.90:FF:000036">
    <property type="entry name" value="Unconventional myosin-VIIa"/>
    <property type="match status" value="1"/>
</dbReference>
<dbReference type="FunFam" id="1.20.80.10:FF:000012">
    <property type="entry name" value="Myosin VIIA"/>
    <property type="match status" value="1"/>
</dbReference>
<dbReference type="SMART" id="SM00015">
    <property type="entry name" value="IQ"/>
    <property type="match status" value="4"/>
</dbReference>
<evidence type="ECO:0000256" key="7">
    <source>
        <dbReference type="ARBA" id="ARBA00022840"/>
    </source>
</evidence>
<organism evidence="17 18">
    <name type="scientific">Allacma fusca</name>
    <dbReference type="NCBI Taxonomy" id="39272"/>
    <lineage>
        <taxon>Eukaryota</taxon>
        <taxon>Metazoa</taxon>
        <taxon>Ecdysozoa</taxon>
        <taxon>Arthropoda</taxon>
        <taxon>Hexapoda</taxon>
        <taxon>Collembola</taxon>
        <taxon>Symphypleona</taxon>
        <taxon>Sminthuridae</taxon>
        <taxon>Allacma</taxon>
    </lineage>
</organism>
<dbReference type="InterPro" id="IPR000857">
    <property type="entry name" value="MyTH4_dom"/>
</dbReference>
<dbReference type="GO" id="GO:0009888">
    <property type="term" value="P:tissue development"/>
    <property type="evidence" value="ECO:0007669"/>
    <property type="project" value="UniProtKB-ARBA"/>
</dbReference>
<dbReference type="CDD" id="cd14473">
    <property type="entry name" value="FERM_B-lobe"/>
    <property type="match status" value="2"/>
</dbReference>
<dbReference type="GO" id="GO:0009887">
    <property type="term" value="P:animal organ morphogenesis"/>
    <property type="evidence" value="ECO:0007669"/>
    <property type="project" value="UniProtKB-ARBA"/>
</dbReference>
<dbReference type="Pfam" id="PF00063">
    <property type="entry name" value="Myosin_head"/>
    <property type="match status" value="1"/>
</dbReference>
<evidence type="ECO:0000313" key="18">
    <source>
        <dbReference type="Proteomes" id="UP000708208"/>
    </source>
</evidence>
<accession>A0A8J2NTI2</accession>
<gene>
    <name evidence="17" type="ORF">AFUS01_LOCUS9815</name>
</gene>
<evidence type="ECO:0000256" key="4">
    <source>
        <dbReference type="ARBA" id="ARBA00022490"/>
    </source>
</evidence>
<dbReference type="PROSITE" id="PS50002">
    <property type="entry name" value="SH3"/>
    <property type="match status" value="1"/>
</dbReference>
<evidence type="ECO:0000256" key="3">
    <source>
        <dbReference type="ARBA" id="ARBA00022443"/>
    </source>
</evidence>
<dbReference type="SMART" id="SM00295">
    <property type="entry name" value="B41"/>
    <property type="match status" value="2"/>
</dbReference>
<evidence type="ECO:0000256" key="10">
    <source>
        <dbReference type="ARBA" id="ARBA00023203"/>
    </source>
</evidence>
<dbReference type="InterPro" id="IPR000299">
    <property type="entry name" value="FERM_domain"/>
</dbReference>
<dbReference type="PROSITE" id="PS50057">
    <property type="entry name" value="FERM_3"/>
    <property type="match status" value="2"/>
</dbReference>
<dbReference type="InterPro" id="IPR000048">
    <property type="entry name" value="IQ_motif_EF-hand-BS"/>
</dbReference>
<dbReference type="InterPro" id="IPR019749">
    <property type="entry name" value="Band_41_domain"/>
</dbReference>
<dbReference type="PROSITE" id="PS51456">
    <property type="entry name" value="MYOSIN_MOTOR"/>
    <property type="match status" value="1"/>
</dbReference>
<keyword evidence="9 12" id="KW-0505">Motor protein</keyword>
<dbReference type="GO" id="GO:0003779">
    <property type="term" value="F:actin binding"/>
    <property type="evidence" value="ECO:0007669"/>
    <property type="project" value="UniProtKB-KW"/>
</dbReference>
<dbReference type="GO" id="GO:0005737">
    <property type="term" value="C:cytoplasm"/>
    <property type="evidence" value="ECO:0007669"/>
    <property type="project" value="UniProtKB-SubCell"/>
</dbReference>
<keyword evidence="6 12" id="KW-0547">Nucleotide-binding</keyword>
<evidence type="ECO:0000256" key="1">
    <source>
        <dbReference type="ARBA" id="ARBA00004496"/>
    </source>
</evidence>
<feature type="domain" description="Myosin motor" evidence="16">
    <location>
        <begin position="71"/>
        <end position="741"/>
    </location>
</feature>
<dbReference type="Pfam" id="PF24123">
    <property type="entry name" value="Myosin_VII_N"/>
    <property type="match status" value="1"/>
</dbReference>
<dbReference type="FunFam" id="3.10.20.90:FF:000051">
    <property type="entry name" value="Unconventional myosin-VIIa"/>
    <property type="match status" value="1"/>
</dbReference>
<feature type="domain" description="MyTH4" evidence="15">
    <location>
        <begin position="1707"/>
        <end position="1855"/>
    </location>
</feature>
<keyword evidence="7 12" id="KW-0067">ATP-binding</keyword>
<dbReference type="SMART" id="SM00139">
    <property type="entry name" value="MyTH4"/>
    <property type="match status" value="2"/>
</dbReference>
<evidence type="ECO:0000259" key="13">
    <source>
        <dbReference type="PROSITE" id="PS50002"/>
    </source>
</evidence>
<evidence type="ECO:0000313" key="17">
    <source>
        <dbReference type="EMBL" id="CAG7720543.1"/>
    </source>
</evidence>
<dbReference type="GO" id="GO:0016461">
    <property type="term" value="C:unconventional myosin complex"/>
    <property type="evidence" value="ECO:0007669"/>
    <property type="project" value="UniProtKB-ARBA"/>
</dbReference>
<dbReference type="Pfam" id="PF21998">
    <property type="entry name" value="FERM_C1_MyoVII"/>
    <property type="match status" value="1"/>
</dbReference>
<dbReference type="InterPro" id="IPR041794">
    <property type="entry name" value="MyoVII_FERM_C2"/>
</dbReference>
<dbReference type="InterPro" id="IPR019748">
    <property type="entry name" value="FERM_central"/>
</dbReference>
<feature type="domain" description="SH3" evidence="13">
    <location>
        <begin position="1563"/>
        <end position="1632"/>
    </location>
</feature>
<dbReference type="SMART" id="SM00326">
    <property type="entry name" value="SH3"/>
    <property type="match status" value="1"/>
</dbReference>
<dbReference type="InterPro" id="IPR001609">
    <property type="entry name" value="Myosin_head_motor_dom-like"/>
</dbReference>
<dbReference type="GO" id="GO:0071944">
    <property type="term" value="C:cell periphery"/>
    <property type="evidence" value="ECO:0007669"/>
    <property type="project" value="UniProtKB-ARBA"/>
</dbReference>
<feature type="domain" description="FERM" evidence="14">
    <location>
        <begin position="1254"/>
        <end position="1568"/>
    </location>
</feature>
<dbReference type="CDD" id="cd17092">
    <property type="entry name" value="FERM1_F1_Myosin-VII"/>
    <property type="match status" value="1"/>
</dbReference>
<proteinExistence type="inferred from homology"/>
<dbReference type="InterPro" id="IPR001452">
    <property type="entry name" value="SH3_domain"/>
</dbReference>
<keyword evidence="8 12" id="KW-0518">Myosin</keyword>
<dbReference type="PANTHER" id="PTHR22692">
    <property type="entry name" value="MYOSIN VII, XV"/>
    <property type="match status" value="1"/>
</dbReference>
<dbReference type="PROSITE" id="PS51016">
    <property type="entry name" value="MYTH4"/>
    <property type="match status" value="2"/>
</dbReference>
<dbReference type="CDD" id="cd01381">
    <property type="entry name" value="MYSc_Myo7"/>
    <property type="match status" value="1"/>
</dbReference>
<dbReference type="CDD" id="cd13199">
    <property type="entry name" value="FERM_C2_MyoVII"/>
    <property type="match status" value="1"/>
</dbReference>
<evidence type="ECO:0000256" key="8">
    <source>
        <dbReference type="ARBA" id="ARBA00023123"/>
    </source>
</evidence>
<dbReference type="GO" id="GO:0030182">
    <property type="term" value="P:neuron differentiation"/>
    <property type="evidence" value="ECO:0007669"/>
    <property type="project" value="UniProtKB-ARBA"/>
</dbReference>
<dbReference type="InterPro" id="IPR057130">
    <property type="entry name" value="Myosin_VII_N"/>
</dbReference>
<dbReference type="CDD" id="cd17093">
    <property type="entry name" value="FERM2_F1_Myosin-VII"/>
    <property type="match status" value="1"/>
</dbReference>
<evidence type="ECO:0000259" key="14">
    <source>
        <dbReference type="PROSITE" id="PS50057"/>
    </source>
</evidence>
<evidence type="ECO:0000256" key="12">
    <source>
        <dbReference type="PROSITE-ProRule" id="PRU00782"/>
    </source>
</evidence>
<reference evidence="17" key="1">
    <citation type="submission" date="2021-06" db="EMBL/GenBank/DDBJ databases">
        <authorList>
            <person name="Hodson N. C."/>
            <person name="Mongue J. A."/>
            <person name="Jaron S. K."/>
        </authorList>
    </citation>
    <scope>NUCLEOTIDE SEQUENCE</scope>
</reference>
<dbReference type="GO" id="GO:0045177">
    <property type="term" value="C:apical part of cell"/>
    <property type="evidence" value="ECO:0007669"/>
    <property type="project" value="UniProtKB-ARBA"/>
</dbReference>